<dbReference type="SUPFAM" id="SSF53850">
    <property type="entry name" value="Periplasmic binding protein-like II"/>
    <property type="match status" value="1"/>
</dbReference>
<dbReference type="InterPro" id="IPR006059">
    <property type="entry name" value="SBP"/>
</dbReference>
<evidence type="ECO:0000256" key="2">
    <source>
        <dbReference type="ARBA" id="ARBA00022448"/>
    </source>
</evidence>
<organism evidence="4 5">
    <name type="scientific">Hydrogenispora ethanolica</name>
    <dbReference type="NCBI Taxonomy" id="1082276"/>
    <lineage>
        <taxon>Bacteria</taxon>
        <taxon>Bacillati</taxon>
        <taxon>Bacillota</taxon>
        <taxon>Hydrogenispora</taxon>
    </lineage>
</organism>
<reference evidence="4 5" key="1">
    <citation type="submission" date="2019-03" db="EMBL/GenBank/DDBJ databases">
        <title>Genomic Encyclopedia of Type Strains, Phase IV (KMG-IV): sequencing the most valuable type-strain genomes for metagenomic binning, comparative biology and taxonomic classification.</title>
        <authorList>
            <person name="Goeker M."/>
        </authorList>
    </citation>
    <scope>NUCLEOTIDE SEQUENCE [LARGE SCALE GENOMIC DNA]</scope>
    <source>
        <strain evidence="4 5">LX-B</strain>
    </source>
</reference>
<dbReference type="Gene3D" id="3.40.190.10">
    <property type="entry name" value="Periplasmic binding protein-like II"/>
    <property type="match status" value="2"/>
</dbReference>
<dbReference type="GO" id="GO:0015768">
    <property type="term" value="P:maltose transport"/>
    <property type="evidence" value="ECO:0007669"/>
    <property type="project" value="TreeGrafter"/>
</dbReference>
<accession>A0A4R1R8X2</accession>
<evidence type="ECO:0000256" key="1">
    <source>
        <dbReference type="ARBA" id="ARBA00008520"/>
    </source>
</evidence>
<dbReference type="PANTHER" id="PTHR30061:SF50">
    <property type="entry name" value="MALTOSE_MALTODEXTRIN-BINDING PERIPLASMIC PROTEIN"/>
    <property type="match status" value="1"/>
</dbReference>
<dbReference type="GO" id="GO:0055052">
    <property type="term" value="C:ATP-binding cassette (ABC) transporter complex, substrate-binding subunit-containing"/>
    <property type="evidence" value="ECO:0007669"/>
    <property type="project" value="TreeGrafter"/>
</dbReference>
<dbReference type="Proteomes" id="UP000295008">
    <property type="component" value="Unassembled WGS sequence"/>
</dbReference>
<dbReference type="CDD" id="cd13585">
    <property type="entry name" value="PBP2_TMBP_like"/>
    <property type="match status" value="1"/>
</dbReference>
<dbReference type="GO" id="GO:0042956">
    <property type="term" value="P:maltodextrin transmembrane transport"/>
    <property type="evidence" value="ECO:0007669"/>
    <property type="project" value="TreeGrafter"/>
</dbReference>
<comment type="caution">
    <text evidence="4">The sequence shown here is derived from an EMBL/GenBank/DDBJ whole genome shotgun (WGS) entry which is preliminary data.</text>
</comment>
<dbReference type="EMBL" id="SLUN01000031">
    <property type="protein sequence ID" value="TCL61832.1"/>
    <property type="molecule type" value="Genomic_DNA"/>
</dbReference>
<comment type="similarity">
    <text evidence="1">Belongs to the bacterial solute-binding protein 1 family.</text>
</comment>
<proteinExistence type="inferred from homology"/>
<keyword evidence="2" id="KW-0813">Transport</keyword>
<keyword evidence="3" id="KW-0732">Signal</keyword>
<dbReference type="AlphaFoldDB" id="A0A4R1R8X2"/>
<keyword evidence="5" id="KW-1185">Reference proteome</keyword>
<evidence type="ECO:0000313" key="4">
    <source>
        <dbReference type="EMBL" id="TCL61832.1"/>
    </source>
</evidence>
<gene>
    <name evidence="4" type="ORF">EDC14_10311</name>
</gene>
<sequence>MSLLISFSHLISRTFLLDFLYLFSVQIAQQVKLNKEFFSLDPATGLDGKIYGLPLYGGTDALFYNPKLFEEAGLDPNKPPKTWAELQEYAKKLTKPEKGQYGMGIYGKTVHAVRIMHYMSNAGANGDILRLNRKKNNSWDILVNSPASLKAWQYLRKFVDDKSIPPNTVELTYPDLISLFAQGKVAMLTTGPWGIATIKAANPNIEFRVALHPTPDGKPPKLRTAPLITVISKRSKNPNEAYTFLKYLTIQIGAEMAGKGYGVLTQTAANTPQVKNNPMMKVFADQQKYAYFSAQELLLAEWLKCKDQAWGPAWEGMLMGSVSPKEAVNQAAKRIKEILGDKGNLIYPVK</sequence>
<dbReference type="OrthoDB" id="383712at2"/>
<dbReference type="PANTHER" id="PTHR30061">
    <property type="entry name" value="MALTOSE-BINDING PERIPLASMIC PROTEIN"/>
    <property type="match status" value="1"/>
</dbReference>
<evidence type="ECO:0000256" key="3">
    <source>
        <dbReference type="ARBA" id="ARBA00022729"/>
    </source>
</evidence>
<name>A0A4R1R8X2_HYDET</name>
<protein>
    <submittedName>
        <fullName evidence="4">Extracellular solute-binding protein</fullName>
    </submittedName>
</protein>
<dbReference type="Pfam" id="PF01547">
    <property type="entry name" value="SBP_bac_1"/>
    <property type="match status" value="1"/>
</dbReference>
<evidence type="ECO:0000313" key="5">
    <source>
        <dbReference type="Proteomes" id="UP000295008"/>
    </source>
</evidence>
<dbReference type="GO" id="GO:1901982">
    <property type="term" value="F:maltose binding"/>
    <property type="evidence" value="ECO:0007669"/>
    <property type="project" value="TreeGrafter"/>
</dbReference>